<comment type="caution">
    <text evidence="2">The sequence shown here is derived from an EMBL/GenBank/DDBJ whole genome shotgun (WGS) entry which is preliminary data.</text>
</comment>
<dbReference type="AlphaFoldDB" id="A0A0F9F5X6"/>
<feature type="transmembrane region" description="Helical" evidence="1">
    <location>
        <begin position="33"/>
        <end position="54"/>
    </location>
</feature>
<name>A0A0F9F5X6_9ZZZZ</name>
<accession>A0A0F9F5X6</accession>
<feature type="transmembrane region" description="Helical" evidence="1">
    <location>
        <begin position="7"/>
        <end position="27"/>
    </location>
</feature>
<evidence type="ECO:0000313" key="2">
    <source>
        <dbReference type="EMBL" id="KKL81804.1"/>
    </source>
</evidence>
<keyword evidence="1" id="KW-1133">Transmembrane helix</keyword>
<protein>
    <submittedName>
        <fullName evidence="2">Uncharacterized protein</fullName>
    </submittedName>
</protein>
<sequence length="80" mass="9216">MKNTDYTITMWLLYVSGGIVAGALWWIVHGPEWVPVGLLIYILVMYAAHLFYAWRRKQAECAGLKAIQGFIFFCDEDQNT</sequence>
<organism evidence="2">
    <name type="scientific">marine sediment metagenome</name>
    <dbReference type="NCBI Taxonomy" id="412755"/>
    <lineage>
        <taxon>unclassified sequences</taxon>
        <taxon>metagenomes</taxon>
        <taxon>ecological metagenomes</taxon>
    </lineage>
</organism>
<evidence type="ECO:0000256" key="1">
    <source>
        <dbReference type="SAM" id="Phobius"/>
    </source>
</evidence>
<proteinExistence type="predicted"/>
<reference evidence="2" key="1">
    <citation type="journal article" date="2015" name="Nature">
        <title>Complex archaea that bridge the gap between prokaryotes and eukaryotes.</title>
        <authorList>
            <person name="Spang A."/>
            <person name="Saw J.H."/>
            <person name="Jorgensen S.L."/>
            <person name="Zaremba-Niedzwiedzka K."/>
            <person name="Martijn J."/>
            <person name="Lind A.E."/>
            <person name="van Eijk R."/>
            <person name="Schleper C."/>
            <person name="Guy L."/>
            <person name="Ettema T.J."/>
        </authorList>
    </citation>
    <scope>NUCLEOTIDE SEQUENCE</scope>
</reference>
<dbReference type="EMBL" id="LAZR01022459">
    <property type="protein sequence ID" value="KKL81804.1"/>
    <property type="molecule type" value="Genomic_DNA"/>
</dbReference>
<keyword evidence="1" id="KW-0472">Membrane</keyword>
<gene>
    <name evidence="2" type="ORF">LCGC14_1991060</name>
</gene>
<keyword evidence="1" id="KW-0812">Transmembrane</keyword>